<dbReference type="STRING" id="33036.HMPREF3200_01552"/>
<feature type="transmembrane region" description="Helical" evidence="1">
    <location>
        <begin position="16"/>
        <end position="34"/>
    </location>
</feature>
<keyword evidence="1" id="KW-0812">Transmembrane</keyword>
<evidence type="ECO:0008006" key="4">
    <source>
        <dbReference type="Google" id="ProtNLM"/>
    </source>
</evidence>
<evidence type="ECO:0000313" key="2">
    <source>
        <dbReference type="EMBL" id="KWZ77098.1"/>
    </source>
</evidence>
<comment type="caution">
    <text evidence="2">The sequence shown here is derived from an EMBL/GenBank/DDBJ whole genome shotgun (WGS) entry which is preliminary data.</text>
</comment>
<keyword evidence="3" id="KW-1185">Reference proteome</keyword>
<proteinExistence type="predicted"/>
<protein>
    <recommendedName>
        <fullName evidence="4">DUF3784 domain-containing protein</fullName>
    </recommendedName>
</protein>
<dbReference type="Proteomes" id="UP000070383">
    <property type="component" value="Unassembled WGS sequence"/>
</dbReference>
<keyword evidence="1" id="KW-0472">Membrane</keyword>
<feature type="transmembrane region" description="Helical" evidence="1">
    <location>
        <begin position="67"/>
        <end position="87"/>
    </location>
</feature>
<organism evidence="2 3">
    <name type="scientific">Anaerococcus tetradius</name>
    <dbReference type="NCBI Taxonomy" id="33036"/>
    <lineage>
        <taxon>Bacteria</taxon>
        <taxon>Bacillati</taxon>
        <taxon>Bacillota</taxon>
        <taxon>Tissierellia</taxon>
        <taxon>Tissierellales</taxon>
        <taxon>Peptoniphilaceae</taxon>
        <taxon>Anaerococcus</taxon>
    </lineage>
</organism>
<evidence type="ECO:0000313" key="3">
    <source>
        <dbReference type="Proteomes" id="UP000070383"/>
    </source>
</evidence>
<sequence length="120" mass="13866">MRRKLMHLADPGDIKLKVFLLIPVILCLIILFLVDKTKGNIIAGFNLMEEDKKQDLIKRGYLKKVKVMILIMCLPLVFAFLSSFFVSDMELFDKIIMKTWGIFAIITILGIILVNYSMRN</sequence>
<accession>A0A133KBY4</accession>
<gene>
    <name evidence="2" type="ORF">HMPREF3200_01552</name>
</gene>
<dbReference type="AlphaFoldDB" id="A0A133KBY4"/>
<dbReference type="EMBL" id="LRPM01000058">
    <property type="protein sequence ID" value="KWZ77098.1"/>
    <property type="molecule type" value="Genomic_DNA"/>
</dbReference>
<feature type="transmembrane region" description="Helical" evidence="1">
    <location>
        <begin position="99"/>
        <end position="118"/>
    </location>
</feature>
<evidence type="ECO:0000256" key="1">
    <source>
        <dbReference type="SAM" id="Phobius"/>
    </source>
</evidence>
<reference evidence="3" key="1">
    <citation type="submission" date="2016-01" db="EMBL/GenBank/DDBJ databases">
        <authorList>
            <person name="Mitreva M."/>
            <person name="Pepin K.H."/>
            <person name="Mihindukulasuriya K.A."/>
            <person name="Fulton R."/>
            <person name="Fronick C."/>
            <person name="O'Laughlin M."/>
            <person name="Miner T."/>
            <person name="Herter B."/>
            <person name="Rosa B.A."/>
            <person name="Cordes M."/>
            <person name="Tomlinson C."/>
            <person name="Wollam A."/>
            <person name="Palsikar V.B."/>
            <person name="Mardis E.R."/>
            <person name="Wilson R.K."/>
        </authorList>
    </citation>
    <scope>NUCLEOTIDE SEQUENCE [LARGE SCALE GENOMIC DNA]</scope>
    <source>
        <strain evidence="3">MJR8151</strain>
    </source>
</reference>
<name>A0A133KBY4_9FIRM</name>
<dbReference type="PATRIC" id="fig|33036.3.peg.1537"/>
<keyword evidence="1" id="KW-1133">Transmembrane helix</keyword>